<feature type="chain" id="PRO_5002940322" evidence="1">
    <location>
        <begin position="20"/>
        <end position="112"/>
    </location>
</feature>
<evidence type="ECO:0000256" key="1">
    <source>
        <dbReference type="SAM" id="SignalP"/>
    </source>
</evidence>
<proteinExistence type="predicted"/>
<dbReference type="eggNOG" id="COG0607">
    <property type="taxonomic scope" value="Bacteria"/>
</dbReference>
<dbReference type="RefSeq" id="WP_012728550.1">
    <property type="nucleotide sequence ID" value="NC_012691.1"/>
</dbReference>
<feature type="signal peptide" evidence="1">
    <location>
        <begin position="1"/>
        <end position="19"/>
    </location>
</feature>
<protein>
    <submittedName>
        <fullName evidence="3">Rhodanese domain protein</fullName>
    </submittedName>
</protein>
<dbReference type="InterPro" id="IPR001763">
    <property type="entry name" value="Rhodanese-like_dom"/>
</dbReference>
<dbReference type="HOGENOM" id="CLU_089574_15_1_6"/>
<dbReference type="SUPFAM" id="SSF52821">
    <property type="entry name" value="Rhodanese/Cell cycle control phosphatase"/>
    <property type="match status" value="1"/>
</dbReference>
<dbReference type="InterPro" id="IPR036873">
    <property type="entry name" value="Rhodanese-like_dom_sf"/>
</dbReference>
<reference evidence="4" key="1">
    <citation type="submission" date="2009-05" db="EMBL/GenBank/DDBJ databases">
        <title>Complete sequence of Tolumonas auensis DSM 9187.</title>
        <authorList>
            <consortium name="US DOE Joint Genome Institute"/>
            <person name="Lucas S."/>
            <person name="Copeland A."/>
            <person name="Lapidus A."/>
            <person name="Glavina del Rio T."/>
            <person name="Tice H."/>
            <person name="Bruce D."/>
            <person name="Goodwin L."/>
            <person name="Pitluck S."/>
            <person name="Chertkov O."/>
            <person name="Brettin T."/>
            <person name="Detter J.C."/>
            <person name="Han C."/>
            <person name="Larimer F."/>
            <person name="Land M."/>
            <person name="Hauser L."/>
            <person name="Kyrpides N."/>
            <person name="Mikhailova N."/>
            <person name="Spring S."/>
            <person name="Beller H."/>
        </authorList>
    </citation>
    <scope>NUCLEOTIDE SEQUENCE [LARGE SCALE GENOMIC DNA]</scope>
    <source>
        <strain evidence="4">DSM 9187 / TA4</strain>
    </source>
</reference>
<accession>C4L8T1</accession>
<evidence type="ECO:0000313" key="3">
    <source>
        <dbReference type="EMBL" id="ACQ91951.1"/>
    </source>
</evidence>
<keyword evidence="4" id="KW-1185">Reference proteome</keyword>
<gene>
    <name evidence="3" type="ordered locus">Tola_0321</name>
</gene>
<feature type="domain" description="Rhodanese" evidence="2">
    <location>
        <begin position="17"/>
        <end position="103"/>
    </location>
</feature>
<dbReference type="EMBL" id="CP001616">
    <property type="protein sequence ID" value="ACQ91951.1"/>
    <property type="molecule type" value="Genomic_DNA"/>
</dbReference>
<dbReference type="InterPro" id="IPR052367">
    <property type="entry name" value="Thiosulfate_ST/Rhodanese-like"/>
</dbReference>
<dbReference type="Pfam" id="PF00581">
    <property type="entry name" value="Rhodanese"/>
    <property type="match status" value="1"/>
</dbReference>
<organism evidence="3 4">
    <name type="scientific">Tolumonas auensis (strain DSM 9187 / NBRC 110442 / TA 4)</name>
    <dbReference type="NCBI Taxonomy" id="595494"/>
    <lineage>
        <taxon>Bacteria</taxon>
        <taxon>Pseudomonadati</taxon>
        <taxon>Pseudomonadota</taxon>
        <taxon>Gammaproteobacteria</taxon>
        <taxon>Aeromonadales</taxon>
        <taxon>Aeromonadaceae</taxon>
        <taxon>Tolumonas</taxon>
    </lineage>
</organism>
<name>C4L8T1_TOLAT</name>
<reference evidence="3 4" key="2">
    <citation type="journal article" date="2011" name="Stand. Genomic Sci.">
        <title>Complete genome sequence of Tolumonas auensis type strain (TA 4).</title>
        <authorList>
            <person name="Chertkov O."/>
            <person name="Copeland A."/>
            <person name="Lucas S."/>
            <person name="Lapidus A."/>
            <person name="Berry K.W."/>
            <person name="Detter J.C."/>
            <person name="Del Rio T.G."/>
            <person name="Hammon N."/>
            <person name="Dalin E."/>
            <person name="Tice H."/>
            <person name="Pitluck S."/>
            <person name="Richardson P."/>
            <person name="Bruce D."/>
            <person name="Goodwin L."/>
            <person name="Han C."/>
            <person name="Tapia R."/>
            <person name="Saunders E."/>
            <person name="Schmutz J."/>
            <person name="Brettin T."/>
            <person name="Larimer F."/>
            <person name="Land M."/>
            <person name="Hauser L."/>
            <person name="Spring S."/>
            <person name="Rohde M."/>
            <person name="Kyrpides N.C."/>
            <person name="Ivanova N."/>
            <person name="Goker M."/>
            <person name="Beller H.R."/>
            <person name="Klenk H.P."/>
            <person name="Woyke T."/>
        </authorList>
    </citation>
    <scope>NUCLEOTIDE SEQUENCE [LARGE SCALE GENOMIC DNA]</scope>
    <source>
        <strain evidence="4">DSM 9187 / TA4</strain>
    </source>
</reference>
<dbReference type="PANTHER" id="PTHR45431">
    <property type="entry name" value="RHODANESE-LIKE DOMAIN-CONTAINING PROTEIN 15, CHLOROPLASTIC"/>
    <property type="match status" value="1"/>
</dbReference>
<dbReference type="PROSITE" id="PS50206">
    <property type="entry name" value="RHODANESE_3"/>
    <property type="match status" value="1"/>
</dbReference>
<dbReference type="Gene3D" id="3.40.250.10">
    <property type="entry name" value="Rhodanese-like domain"/>
    <property type="match status" value="1"/>
</dbReference>
<evidence type="ECO:0000313" key="4">
    <source>
        <dbReference type="Proteomes" id="UP000009073"/>
    </source>
</evidence>
<dbReference type="KEGG" id="tau:Tola_0321"/>
<sequence length="112" mass="12484">MFRVFLLFTALTGCFTVSAKEWLIDVRTAAEYTIEHADGAANIEYQQIVIGAQQAGIEKQDTVHLYCRSGRRAEIAKELLIQNGYQKVENLGSLQDAESWAKTSHLAVATNH</sequence>
<dbReference type="PANTHER" id="PTHR45431:SF3">
    <property type="entry name" value="RHODANESE-LIKE DOMAIN-CONTAINING PROTEIN 15, CHLOROPLASTIC"/>
    <property type="match status" value="1"/>
</dbReference>
<dbReference type="STRING" id="595494.Tola_0321"/>
<evidence type="ECO:0000259" key="2">
    <source>
        <dbReference type="PROSITE" id="PS50206"/>
    </source>
</evidence>
<dbReference type="SMART" id="SM00450">
    <property type="entry name" value="RHOD"/>
    <property type="match status" value="1"/>
</dbReference>
<dbReference type="Proteomes" id="UP000009073">
    <property type="component" value="Chromosome"/>
</dbReference>
<dbReference type="OrthoDB" id="9814704at2"/>
<keyword evidence="1" id="KW-0732">Signal</keyword>
<dbReference type="CDD" id="cd00158">
    <property type="entry name" value="RHOD"/>
    <property type="match status" value="1"/>
</dbReference>
<dbReference type="AlphaFoldDB" id="C4L8T1"/>